<keyword evidence="1" id="KW-0472">Membrane</keyword>
<organism evidence="2">
    <name type="scientific">marine sediment metagenome</name>
    <dbReference type="NCBI Taxonomy" id="412755"/>
    <lineage>
        <taxon>unclassified sequences</taxon>
        <taxon>metagenomes</taxon>
        <taxon>ecological metagenomes</taxon>
    </lineage>
</organism>
<sequence>MPNKYKVAIKTIGRKWFLFLVVLIIIIAIYYPIIALWMTGITLVLFLLSFIPGLLFKNKLNKFLNKYSKIEDEIIARKFNKNISKVREELFELSQNQMKKKYLIVFLNKQYIYYHRETIETFKDGYNKGLNEKEILDKLKEFKLNTRAEVKVIKETLIKLDRLSEREVSVKEYSEKQRFA</sequence>
<keyword evidence="1" id="KW-1133">Transmembrane helix</keyword>
<name>A0A0F9L9Q9_9ZZZZ</name>
<proteinExistence type="predicted"/>
<evidence type="ECO:0000313" key="2">
    <source>
        <dbReference type="EMBL" id="KKM60720.1"/>
    </source>
</evidence>
<reference evidence="2" key="1">
    <citation type="journal article" date="2015" name="Nature">
        <title>Complex archaea that bridge the gap between prokaryotes and eukaryotes.</title>
        <authorList>
            <person name="Spang A."/>
            <person name="Saw J.H."/>
            <person name="Jorgensen S.L."/>
            <person name="Zaremba-Niedzwiedzka K."/>
            <person name="Martijn J."/>
            <person name="Lind A.E."/>
            <person name="van Eijk R."/>
            <person name="Schleper C."/>
            <person name="Guy L."/>
            <person name="Ettema T.J."/>
        </authorList>
    </citation>
    <scope>NUCLEOTIDE SEQUENCE</scope>
</reference>
<accession>A0A0F9L9Q9</accession>
<gene>
    <name evidence="2" type="ORF">LCGC14_1539010</name>
</gene>
<keyword evidence="1" id="KW-0812">Transmembrane</keyword>
<comment type="caution">
    <text evidence="2">The sequence shown here is derived from an EMBL/GenBank/DDBJ whole genome shotgun (WGS) entry which is preliminary data.</text>
</comment>
<dbReference type="EMBL" id="LAZR01011625">
    <property type="protein sequence ID" value="KKM60720.1"/>
    <property type="molecule type" value="Genomic_DNA"/>
</dbReference>
<evidence type="ECO:0000256" key="1">
    <source>
        <dbReference type="SAM" id="Phobius"/>
    </source>
</evidence>
<feature type="transmembrane region" description="Helical" evidence="1">
    <location>
        <begin position="12"/>
        <end position="31"/>
    </location>
</feature>
<dbReference type="AlphaFoldDB" id="A0A0F9L9Q9"/>
<protein>
    <submittedName>
        <fullName evidence="2">Uncharacterized protein</fullName>
    </submittedName>
</protein>
<feature type="transmembrane region" description="Helical" evidence="1">
    <location>
        <begin position="37"/>
        <end position="56"/>
    </location>
</feature>